<dbReference type="AlphaFoldDB" id="A0A2U3KTW1"/>
<evidence type="ECO:0000259" key="1">
    <source>
        <dbReference type="SMART" id="SM00635"/>
    </source>
</evidence>
<protein>
    <recommendedName>
        <fullName evidence="1">BIG2 domain-containing protein</fullName>
    </recommendedName>
</protein>
<gene>
    <name evidence="2" type="ORF">SBF1_2730002</name>
</gene>
<sequence>MPNTVTALSFVGNSNTGNFVNLVWQQGQTAQSIGVSHTSLMPNYATLSAVPQTGSFTNVVGSDEQMYAAAYNQNGTIIAPAAGNQFDSYALVYDLLAPSGVNFERLGSAYLPTVAVHGGIGEVKAMFTQTNGFVINQLNYVDGTVCYSDGTLSTAVQMPTGYLPTGYGTAYDGSGQINFYLNSNPTTAVISSGTAGSVNVNISAYSNSASTIDSTHAQGSAAGTINASFTASNSIGSLGVAANATGFSSYVPLLDGNAAPGATLTVAGVAIPAANAYDSTKNATFVAAPFNSYPALSTVPSQGLTMNMSSTLNGTISNIDGYTLASMPSNVTVNVNGVGEVSANNVKLWQATPGYKVVGYMPGATSGSFTLIEENLTTLTSFIGVSVPSVGAIGSQIPNAAWTLTNIANNFEEFLGFNVSANGALQPMVASYYAANNTFAPAVAPTSGAIAAGTLTAGDYSPVEVAQVYSSDKYSENPVITVSNSLNSKTATVTANFTAATGGLVAAKASPSSVNSVVGGSQNITITAQDAYGNPIANQTIYVGTGVAGLWITQVNGNAITSSVNMGTTSSTSMQTVSTPIPLYQVANAPAYNSASVTGVTAYNLQTAPVVALTTGVDGTVSITLVDGNVTYVANTATATVTNSYAVDPGQGINAKTLAFYSSSTPTASNQLGSVLVNWGGTNVPVTGVTVNSPTLGLTVGGTSTLLPTVAPTNASNQAVTWTSSNTAIATVSATGVVTAVSAGSATITATTADGAKTATSLVTVTAVTTTDVITETFVAAATFGSSVTINVTNPVNYVGATQYEVLIGGTAVSGKAALNTANVIFPAQASGTVAQVEFFNAAGTQVGPTASVTLK</sequence>
<dbReference type="Proteomes" id="UP000238916">
    <property type="component" value="Unassembled WGS sequence"/>
</dbReference>
<accession>A0A2U3KTW1</accession>
<dbReference type="Pfam" id="PF02368">
    <property type="entry name" value="Big_2"/>
    <property type="match status" value="1"/>
</dbReference>
<reference evidence="3" key="1">
    <citation type="submission" date="2018-02" db="EMBL/GenBank/DDBJ databases">
        <authorList>
            <person name="Hausmann B."/>
        </authorList>
    </citation>
    <scope>NUCLEOTIDE SEQUENCE [LARGE SCALE GENOMIC DNA]</scope>
    <source>
        <strain evidence="3">Peat soil MAG SbF1</strain>
    </source>
</reference>
<organism evidence="2 3">
    <name type="scientific">Candidatus Desulfosporosinus infrequens</name>
    <dbReference type="NCBI Taxonomy" id="2043169"/>
    <lineage>
        <taxon>Bacteria</taxon>
        <taxon>Bacillati</taxon>
        <taxon>Bacillota</taxon>
        <taxon>Clostridia</taxon>
        <taxon>Eubacteriales</taxon>
        <taxon>Desulfitobacteriaceae</taxon>
        <taxon>Desulfosporosinus</taxon>
    </lineage>
</organism>
<feature type="domain" description="BIG2" evidence="1">
    <location>
        <begin position="685"/>
        <end position="762"/>
    </location>
</feature>
<dbReference type="SUPFAM" id="SSF49373">
    <property type="entry name" value="Invasin/intimin cell-adhesion fragments"/>
    <property type="match status" value="1"/>
</dbReference>
<name>A0A2U3KTW1_9FIRM</name>
<evidence type="ECO:0000313" key="2">
    <source>
        <dbReference type="EMBL" id="SPF43094.1"/>
    </source>
</evidence>
<proteinExistence type="predicted"/>
<dbReference type="EMBL" id="OMOF01000194">
    <property type="protein sequence ID" value="SPF43094.1"/>
    <property type="molecule type" value="Genomic_DNA"/>
</dbReference>
<dbReference type="SMART" id="SM00635">
    <property type="entry name" value="BID_2"/>
    <property type="match status" value="1"/>
</dbReference>
<dbReference type="Gene3D" id="2.60.40.1080">
    <property type="match status" value="1"/>
</dbReference>
<evidence type="ECO:0000313" key="3">
    <source>
        <dbReference type="Proteomes" id="UP000238916"/>
    </source>
</evidence>
<dbReference type="InterPro" id="IPR008964">
    <property type="entry name" value="Invasin/intimin_cell_adhesion"/>
</dbReference>
<dbReference type="InterPro" id="IPR003343">
    <property type="entry name" value="Big_2"/>
</dbReference>